<dbReference type="AlphaFoldDB" id="A0ABD5WM76"/>
<reference evidence="2 3" key="1">
    <citation type="journal article" date="2019" name="Int. J. Syst. Evol. Microbiol.">
        <title>The Global Catalogue of Microorganisms (GCM) 10K type strain sequencing project: providing services to taxonomists for standard genome sequencing and annotation.</title>
        <authorList>
            <consortium name="The Broad Institute Genomics Platform"/>
            <consortium name="The Broad Institute Genome Sequencing Center for Infectious Disease"/>
            <person name="Wu L."/>
            <person name="Ma J."/>
        </authorList>
    </citation>
    <scope>NUCLEOTIDE SEQUENCE [LARGE SCALE GENOMIC DNA]</scope>
    <source>
        <strain evidence="2 3">DT72</strain>
    </source>
</reference>
<organism evidence="2 3">
    <name type="scientific">Halorussus caseinilyticus</name>
    <dbReference type="NCBI Taxonomy" id="3034025"/>
    <lineage>
        <taxon>Archaea</taxon>
        <taxon>Methanobacteriati</taxon>
        <taxon>Methanobacteriota</taxon>
        <taxon>Stenosarchaea group</taxon>
        <taxon>Halobacteria</taxon>
        <taxon>Halobacteriales</taxon>
        <taxon>Haladaptataceae</taxon>
        <taxon>Halorussus</taxon>
    </lineage>
</organism>
<evidence type="ECO:0000256" key="1">
    <source>
        <dbReference type="SAM" id="MobiDB-lite"/>
    </source>
</evidence>
<dbReference type="Proteomes" id="UP001596407">
    <property type="component" value="Unassembled WGS sequence"/>
</dbReference>
<name>A0ABD5WM76_9EURY</name>
<gene>
    <name evidence="2" type="ORF">ACFQJ6_09535</name>
</gene>
<evidence type="ECO:0000313" key="2">
    <source>
        <dbReference type="EMBL" id="MFC7080319.1"/>
    </source>
</evidence>
<dbReference type="RefSeq" id="WP_276281836.1">
    <property type="nucleotide sequence ID" value="NZ_CP119809.1"/>
</dbReference>
<evidence type="ECO:0000313" key="3">
    <source>
        <dbReference type="Proteomes" id="UP001596407"/>
    </source>
</evidence>
<proteinExistence type="predicted"/>
<sequence>MTVHHTASWLVKHSDVPLAVLKPVATKLGVSTNHLGAALFAGQLVYENQGTIVEYADRGGVTVGEFLRDKSAERYGDDHPLTDYLGENVAALDEAFDGSEEEATTFAEFYRRFRAVDRDTPDLAPTGLLTGVSGAVEGAKGAMPDPRDALSDATDDTESDTVEIPVTDKRNK</sequence>
<feature type="region of interest" description="Disordered" evidence="1">
    <location>
        <begin position="135"/>
        <end position="172"/>
    </location>
</feature>
<keyword evidence="3" id="KW-1185">Reference proteome</keyword>
<comment type="caution">
    <text evidence="2">The sequence shown here is derived from an EMBL/GenBank/DDBJ whole genome shotgun (WGS) entry which is preliminary data.</text>
</comment>
<protein>
    <submittedName>
        <fullName evidence="2">Uncharacterized protein</fullName>
    </submittedName>
</protein>
<dbReference type="EMBL" id="JBHSZH010000005">
    <property type="protein sequence ID" value="MFC7080319.1"/>
    <property type="molecule type" value="Genomic_DNA"/>
</dbReference>
<dbReference type="GeneID" id="79303062"/>
<accession>A0ABD5WM76</accession>